<reference evidence="2 5" key="2">
    <citation type="submission" date="2014-08" db="EMBL/GenBank/DDBJ databases">
        <title>Porphyromonas gulae strain:COT-052_OH3439 Genome sequencing.</title>
        <authorList>
            <person name="Wallis C."/>
            <person name="Deusch O."/>
            <person name="O'Flynn C."/>
            <person name="Davis I."/>
            <person name="Jospin G."/>
            <person name="Darling A.E."/>
            <person name="Coil D.A."/>
            <person name="Alexiev A."/>
            <person name="Horsfall A."/>
            <person name="Kirkwood N."/>
            <person name="Harris S."/>
            <person name="Eisen J.A."/>
        </authorList>
    </citation>
    <scope>NUCLEOTIDE SEQUENCE [LARGE SCALE GENOMIC DNA]</scope>
    <source>
        <strain evidence="5">COT-052 OH3439</strain>
        <strain evidence="2">COT-052_OH3439</strain>
    </source>
</reference>
<name>A0A0A2F5K2_9PORP</name>
<evidence type="ECO:0000313" key="3">
    <source>
        <dbReference type="EMBL" id="KGN85315.1"/>
    </source>
</evidence>
<keyword evidence="1" id="KW-0472">Membrane</keyword>
<dbReference type="AlphaFoldDB" id="A0A0A2F5K2"/>
<evidence type="ECO:0000313" key="5">
    <source>
        <dbReference type="Proteomes" id="UP000030146"/>
    </source>
</evidence>
<keyword evidence="5" id="KW-1185">Reference proteome</keyword>
<proteinExistence type="predicted"/>
<keyword evidence="1" id="KW-1133">Transmembrane helix</keyword>
<reference evidence="3 4" key="1">
    <citation type="submission" date="2014-08" db="EMBL/GenBank/DDBJ databases">
        <title>Porphyromonas gulae strain:COT-052_OH1451 Genome sequencing.</title>
        <authorList>
            <person name="Wallis C."/>
            <person name="Deusch O."/>
            <person name="O'Flynn C."/>
            <person name="Davis I."/>
            <person name="Jospin G."/>
            <person name="Darling A.E."/>
            <person name="Coil D.A."/>
            <person name="Alexiev A."/>
            <person name="Horsfall A."/>
            <person name="Kirkwood N."/>
            <person name="Harris S."/>
            <person name="Eisen J.A."/>
        </authorList>
    </citation>
    <scope>NUCLEOTIDE SEQUENCE [LARGE SCALE GENOMIC DNA]</scope>
    <source>
        <strain evidence="4">COT-052 OH1451</strain>
        <strain evidence="3">COT-052_OH1451</strain>
    </source>
</reference>
<keyword evidence="1" id="KW-0812">Transmembrane</keyword>
<dbReference type="EMBL" id="JRAI01000058">
    <property type="protein sequence ID" value="KGN85315.1"/>
    <property type="molecule type" value="Genomic_DNA"/>
</dbReference>
<comment type="caution">
    <text evidence="3">The sequence shown here is derived from an EMBL/GenBank/DDBJ whole genome shotgun (WGS) entry which is preliminary data.</text>
</comment>
<evidence type="ECO:0000313" key="4">
    <source>
        <dbReference type="Proteomes" id="UP000030130"/>
    </source>
</evidence>
<evidence type="ECO:0000256" key="1">
    <source>
        <dbReference type="SAM" id="Phobius"/>
    </source>
</evidence>
<dbReference type="EMBL" id="JRAK01000150">
    <property type="protein sequence ID" value="KGN84294.1"/>
    <property type="molecule type" value="Genomic_DNA"/>
</dbReference>
<organism evidence="3 4">
    <name type="scientific">Porphyromonas gulae</name>
    <dbReference type="NCBI Taxonomy" id="111105"/>
    <lineage>
        <taxon>Bacteria</taxon>
        <taxon>Pseudomonadati</taxon>
        <taxon>Bacteroidota</taxon>
        <taxon>Bacteroidia</taxon>
        <taxon>Bacteroidales</taxon>
        <taxon>Porphyromonadaceae</taxon>
        <taxon>Porphyromonas</taxon>
    </lineage>
</organism>
<protein>
    <submittedName>
        <fullName evidence="3">Uncharacterized protein</fullName>
    </submittedName>
</protein>
<feature type="transmembrane region" description="Helical" evidence="1">
    <location>
        <begin position="38"/>
        <end position="56"/>
    </location>
</feature>
<evidence type="ECO:0000313" key="2">
    <source>
        <dbReference type="EMBL" id="KGN84294.1"/>
    </source>
</evidence>
<sequence length="68" mass="8125">MVVIQRTTAGLKNKKKSTNKIHFKNKTTKEKEFIRHKYYLLFLLVPFSMCFVAAQFREKNRFKKSLGL</sequence>
<gene>
    <name evidence="3" type="ORF">HR08_06240</name>
    <name evidence="2" type="ORF">HR15_11170</name>
</gene>
<accession>A0A0A2F5K2</accession>
<dbReference type="Proteomes" id="UP000030146">
    <property type="component" value="Unassembled WGS sequence"/>
</dbReference>
<dbReference type="Proteomes" id="UP000030130">
    <property type="component" value="Unassembled WGS sequence"/>
</dbReference>